<dbReference type="Gene3D" id="3.40.50.2300">
    <property type="match status" value="1"/>
</dbReference>
<dbReference type="Pfam" id="PF00072">
    <property type="entry name" value="Response_reg"/>
    <property type="match status" value="1"/>
</dbReference>
<dbReference type="InterPro" id="IPR039420">
    <property type="entry name" value="WalR-like"/>
</dbReference>
<accession>A0A239MD04</accession>
<dbReference type="SUPFAM" id="SSF52172">
    <property type="entry name" value="CheY-like"/>
    <property type="match status" value="1"/>
</dbReference>
<dbReference type="GO" id="GO:0005829">
    <property type="term" value="C:cytosol"/>
    <property type="evidence" value="ECO:0007669"/>
    <property type="project" value="TreeGrafter"/>
</dbReference>
<proteinExistence type="predicted"/>
<dbReference type="Gene3D" id="2.40.50.1020">
    <property type="entry name" value="LytTr DNA-binding domain"/>
    <property type="match status" value="1"/>
</dbReference>
<dbReference type="Pfam" id="PF04397">
    <property type="entry name" value="LytTR"/>
    <property type="match status" value="1"/>
</dbReference>
<gene>
    <name evidence="5" type="ORF">SAMN05421640_3772</name>
</gene>
<evidence type="ECO:0000256" key="2">
    <source>
        <dbReference type="PROSITE-ProRule" id="PRU00169"/>
    </source>
</evidence>
<dbReference type="PANTHER" id="PTHR48111:SF17">
    <property type="entry name" value="TRANSCRIPTIONAL REGULATORY PROTEIN YPDB"/>
    <property type="match status" value="1"/>
</dbReference>
<dbReference type="GO" id="GO:0006355">
    <property type="term" value="P:regulation of DNA-templated transcription"/>
    <property type="evidence" value="ECO:0007669"/>
    <property type="project" value="TreeGrafter"/>
</dbReference>
<dbReference type="RefSeq" id="WP_245811370.1">
    <property type="nucleotide sequence ID" value="NZ_FZPD01000008.1"/>
</dbReference>
<dbReference type="SMART" id="SM00850">
    <property type="entry name" value="LytTR"/>
    <property type="match status" value="1"/>
</dbReference>
<protein>
    <submittedName>
        <fullName evidence="5">Two component transcriptional regulator, LytTR family</fullName>
    </submittedName>
</protein>
<feature type="modified residue" description="4-aspartylphosphate" evidence="2">
    <location>
        <position position="56"/>
    </location>
</feature>
<evidence type="ECO:0000313" key="6">
    <source>
        <dbReference type="Proteomes" id="UP000198393"/>
    </source>
</evidence>
<sequence length="229" mass="26453">MMKLRCLIVDDEPIAQDILEDYIEPFDQIEIVAKCSNAIEATTVLHEQPIDLIFLDIEMPQVDGLSFIKNLEKSPKVIITTAYREYALEGHELNVIDYLLKPISNERFLKSINRVLTIPDKVANNQPYIYLKVDMKMVQVFLDEIKYIQGLSNYVRVFCDDRTLITYQKISHLEEVLPGQFMRSHRSYIVNLHKVSSFTSQDLEIGDTAIPVGGNYRENLMAELSRHQA</sequence>
<dbReference type="InterPro" id="IPR011006">
    <property type="entry name" value="CheY-like_superfamily"/>
</dbReference>
<evidence type="ECO:0000259" key="3">
    <source>
        <dbReference type="PROSITE" id="PS50110"/>
    </source>
</evidence>
<dbReference type="Proteomes" id="UP000198393">
    <property type="component" value="Unassembled WGS sequence"/>
</dbReference>
<evidence type="ECO:0000256" key="1">
    <source>
        <dbReference type="ARBA" id="ARBA00023125"/>
    </source>
</evidence>
<organism evidence="5 6">
    <name type="scientific">Ekhidna lutea</name>
    <dbReference type="NCBI Taxonomy" id="447679"/>
    <lineage>
        <taxon>Bacteria</taxon>
        <taxon>Pseudomonadati</taxon>
        <taxon>Bacteroidota</taxon>
        <taxon>Cytophagia</taxon>
        <taxon>Cytophagales</taxon>
        <taxon>Reichenbachiellaceae</taxon>
        <taxon>Ekhidna</taxon>
    </lineage>
</organism>
<dbReference type="PANTHER" id="PTHR48111">
    <property type="entry name" value="REGULATOR OF RPOS"/>
    <property type="match status" value="1"/>
</dbReference>
<evidence type="ECO:0000313" key="5">
    <source>
        <dbReference type="EMBL" id="SNT39858.1"/>
    </source>
</evidence>
<dbReference type="GO" id="GO:0000976">
    <property type="term" value="F:transcription cis-regulatory region binding"/>
    <property type="evidence" value="ECO:0007669"/>
    <property type="project" value="TreeGrafter"/>
</dbReference>
<keyword evidence="6" id="KW-1185">Reference proteome</keyword>
<keyword evidence="1" id="KW-0238">DNA-binding</keyword>
<dbReference type="GO" id="GO:0032993">
    <property type="term" value="C:protein-DNA complex"/>
    <property type="evidence" value="ECO:0007669"/>
    <property type="project" value="TreeGrafter"/>
</dbReference>
<feature type="domain" description="Response regulatory" evidence="3">
    <location>
        <begin position="5"/>
        <end position="116"/>
    </location>
</feature>
<dbReference type="EMBL" id="FZPD01000008">
    <property type="protein sequence ID" value="SNT39858.1"/>
    <property type="molecule type" value="Genomic_DNA"/>
</dbReference>
<keyword evidence="2" id="KW-0597">Phosphoprotein</keyword>
<dbReference type="AlphaFoldDB" id="A0A239MD04"/>
<evidence type="ECO:0000259" key="4">
    <source>
        <dbReference type="PROSITE" id="PS50930"/>
    </source>
</evidence>
<dbReference type="SMART" id="SM00448">
    <property type="entry name" value="REC"/>
    <property type="match status" value="1"/>
</dbReference>
<dbReference type="PROSITE" id="PS50930">
    <property type="entry name" value="HTH_LYTTR"/>
    <property type="match status" value="1"/>
</dbReference>
<reference evidence="5 6" key="1">
    <citation type="submission" date="2017-06" db="EMBL/GenBank/DDBJ databases">
        <authorList>
            <person name="Kim H.J."/>
            <person name="Triplett B.A."/>
        </authorList>
    </citation>
    <scope>NUCLEOTIDE SEQUENCE [LARGE SCALE GENOMIC DNA]</scope>
    <source>
        <strain evidence="5 6">DSM 19307</strain>
    </source>
</reference>
<dbReference type="InterPro" id="IPR007492">
    <property type="entry name" value="LytTR_DNA-bd_dom"/>
</dbReference>
<feature type="domain" description="HTH LytTR-type" evidence="4">
    <location>
        <begin position="129"/>
        <end position="226"/>
    </location>
</feature>
<dbReference type="InterPro" id="IPR001789">
    <property type="entry name" value="Sig_transdc_resp-reg_receiver"/>
</dbReference>
<dbReference type="GO" id="GO:0000156">
    <property type="term" value="F:phosphorelay response regulator activity"/>
    <property type="evidence" value="ECO:0007669"/>
    <property type="project" value="TreeGrafter"/>
</dbReference>
<name>A0A239MD04_EKHLU</name>
<dbReference type="PROSITE" id="PS50110">
    <property type="entry name" value="RESPONSE_REGULATORY"/>
    <property type="match status" value="1"/>
</dbReference>
<dbReference type="FunFam" id="3.40.50.2300:FF:000051">
    <property type="entry name" value="Two-component response regulator yehT"/>
    <property type="match status" value="1"/>
</dbReference>